<dbReference type="HOGENOM" id="CLU_000288_7_18_1"/>
<proteinExistence type="predicted"/>
<dbReference type="SMART" id="SM00220">
    <property type="entry name" value="S_TKc"/>
    <property type="match status" value="1"/>
</dbReference>
<dbReference type="Gene3D" id="1.10.510.10">
    <property type="entry name" value="Transferase(Phosphotransferase) domain 1"/>
    <property type="match status" value="1"/>
</dbReference>
<protein>
    <recommendedName>
        <fullName evidence="2">Protein kinase domain-containing protein</fullName>
    </recommendedName>
</protein>
<reference evidence="4" key="2">
    <citation type="submission" date="2015-01" db="EMBL/GenBank/DDBJ databases">
        <title>Evolutionary Origins and Diversification of the Mycorrhizal Mutualists.</title>
        <authorList>
            <consortium name="DOE Joint Genome Institute"/>
            <consortium name="Mycorrhizal Genomics Consortium"/>
            <person name="Kohler A."/>
            <person name="Kuo A."/>
            <person name="Nagy L.G."/>
            <person name="Floudas D."/>
            <person name="Copeland A."/>
            <person name="Barry K.W."/>
            <person name="Cichocki N."/>
            <person name="Veneault-Fourrey C."/>
            <person name="LaButti K."/>
            <person name="Lindquist E.A."/>
            <person name="Lipzen A."/>
            <person name="Lundell T."/>
            <person name="Morin E."/>
            <person name="Murat C."/>
            <person name="Riley R."/>
            <person name="Ohm R."/>
            <person name="Sun H."/>
            <person name="Tunlid A."/>
            <person name="Henrissat B."/>
            <person name="Grigoriev I.V."/>
            <person name="Hibbett D.S."/>
            <person name="Martin F."/>
        </authorList>
    </citation>
    <scope>NUCLEOTIDE SEQUENCE [LARGE SCALE GENOMIC DNA]</scope>
    <source>
        <strain evidence="4">Foug A</strain>
    </source>
</reference>
<gene>
    <name evidence="3" type="ORF">SCLCIDRAFT_144054</name>
</gene>
<keyword evidence="4" id="KW-1185">Reference proteome</keyword>
<keyword evidence="1" id="KW-1133">Transmembrane helix</keyword>
<dbReference type="InterPro" id="IPR011009">
    <property type="entry name" value="Kinase-like_dom_sf"/>
</dbReference>
<feature type="transmembrane region" description="Helical" evidence="1">
    <location>
        <begin position="251"/>
        <end position="268"/>
    </location>
</feature>
<dbReference type="InterPro" id="IPR008271">
    <property type="entry name" value="Ser/Thr_kinase_AS"/>
</dbReference>
<dbReference type="SUPFAM" id="SSF56112">
    <property type="entry name" value="Protein kinase-like (PK-like)"/>
    <property type="match status" value="1"/>
</dbReference>
<keyword evidence="1" id="KW-0472">Membrane</keyword>
<evidence type="ECO:0000256" key="1">
    <source>
        <dbReference type="SAM" id="Phobius"/>
    </source>
</evidence>
<evidence type="ECO:0000313" key="4">
    <source>
        <dbReference type="Proteomes" id="UP000053989"/>
    </source>
</evidence>
<dbReference type="EMBL" id="KN822287">
    <property type="protein sequence ID" value="KIM51081.1"/>
    <property type="molecule type" value="Genomic_DNA"/>
</dbReference>
<accession>A0A0C3D4S3</accession>
<keyword evidence="1" id="KW-0812">Transmembrane</keyword>
<evidence type="ECO:0000313" key="3">
    <source>
        <dbReference type="EMBL" id="KIM51081.1"/>
    </source>
</evidence>
<reference evidence="3 4" key="1">
    <citation type="submission" date="2014-04" db="EMBL/GenBank/DDBJ databases">
        <authorList>
            <consortium name="DOE Joint Genome Institute"/>
            <person name="Kuo A."/>
            <person name="Kohler A."/>
            <person name="Nagy L.G."/>
            <person name="Floudas D."/>
            <person name="Copeland A."/>
            <person name="Barry K.W."/>
            <person name="Cichocki N."/>
            <person name="Veneault-Fourrey C."/>
            <person name="LaButti K."/>
            <person name="Lindquist E.A."/>
            <person name="Lipzen A."/>
            <person name="Lundell T."/>
            <person name="Morin E."/>
            <person name="Murat C."/>
            <person name="Sun H."/>
            <person name="Tunlid A."/>
            <person name="Henrissat B."/>
            <person name="Grigoriev I.V."/>
            <person name="Hibbett D.S."/>
            <person name="Martin F."/>
            <person name="Nordberg H.P."/>
            <person name="Cantor M.N."/>
            <person name="Hua S.X."/>
        </authorList>
    </citation>
    <scope>NUCLEOTIDE SEQUENCE [LARGE SCALE GENOMIC DNA]</scope>
    <source>
        <strain evidence="3 4">Foug A</strain>
    </source>
</reference>
<dbReference type="Pfam" id="PF07714">
    <property type="entry name" value="PK_Tyr_Ser-Thr"/>
    <property type="match status" value="1"/>
</dbReference>
<dbReference type="PROSITE" id="PS00108">
    <property type="entry name" value="PROTEIN_KINASE_ST"/>
    <property type="match status" value="1"/>
</dbReference>
<dbReference type="OrthoDB" id="346907at2759"/>
<evidence type="ECO:0000259" key="2">
    <source>
        <dbReference type="PROSITE" id="PS50011"/>
    </source>
</evidence>
<dbReference type="InterPro" id="IPR001245">
    <property type="entry name" value="Ser-Thr/Tyr_kinase_cat_dom"/>
</dbReference>
<dbReference type="GO" id="GO:0004674">
    <property type="term" value="F:protein serine/threonine kinase activity"/>
    <property type="evidence" value="ECO:0007669"/>
    <property type="project" value="TreeGrafter"/>
</dbReference>
<sequence length="298" mass="33925">MRRPLKLYHGSFVLHVLSYLTTDQKVVREAHVWSKLDHKNVLPLIGITTDFDVSISLVSKWMTIGTAHDYVQDRSVDPRPLVADIARGLYYLHNHPKGPIIHGDLKGSNVLISDEGHALISDFGYTHLDKSSFNLTVSPPCGGTLNWMAPEILDPTEQENVCSVRSDVWAFGMTILELFTRKSPFHGTESESDLKLEIMRGPPERPSVEATCGRLTGAWWSVCLLCWERDPLSRPTMSVIVKKVDPMMQRMVGILGLFAYFPPDIIFVGCLRKWSLRLFWLVSWIGYSLFVFMPRRRP</sequence>
<dbReference type="PROSITE" id="PS50011">
    <property type="entry name" value="PROTEIN_KINASE_DOM"/>
    <property type="match status" value="1"/>
</dbReference>
<organism evidence="3 4">
    <name type="scientific">Scleroderma citrinum Foug A</name>
    <dbReference type="NCBI Taxonomy" id="1036808"/>
    <lineage>
        <taxon>Eukaryota</taxon>
        <taxon>Fungi</taxon>
        <taxon>Dikarya</taxon>
        <taxon>Basidiomycota</taxon>
        <taxon>Agaricomycotina</taxon>
        <taxon>Agaricomycetes</taxon>
        <taxon>Agaricomycetidae</taxon>
        <taxon>Boletales</taxon>
        <taxon>Sclerodermatineae</taxon>
        <taxon>Sclerodermataceae</taxon>
        <taxon>Scleroderma</taxon>
    </lineage>
</organism>
<dbReference type="InterPro" id="IPR051681">
    <property type="entry name" value="Ser/Thr_Kinases-Pseudokinases"/>
</dbReference>
<dbReference type="AlphaFoldDB" id="A0A0C3D4S3"/>
<feature type="transmembrane region" description="Helical" evidence="1">
    <location>
        <begin position="274"/>
        <end position="293"/>
    </location>
</feature>
<name>A0A0C3D4S3_9AGAM</name>
<dbReference type="STRING" id="1036808.A0A0C3D4S3"/>
<dbReference type="GO" id="GO:0005524">
    <property type="term" value="F:ATP binding"/>
    <property type="evidence" value="ECO:0007669"/>
    <property type="project" value="InterPro"/>
</dbReference>
<dbReference type="Proteomes" id="UP000053989">
    <property type="component" value="Unassembled WGS sequence"/>
</dbReference>
<dbReference type="InterPro" id="IPR000719">
    <property type="entry name" value="Prot_kinase_dom"/>
</dbReference>
<feature type="domain" description="Protein kinase" evidence="2">
    <location>
        <begin position="1"/>
        <end position="248"/>
    </location>
</feature>
<dbReference type="PANTHER" id="PTHR44329">
    <property type="entry name" value="SERINE/THREONINE-PROTEIN KINASE TNNI3K-RELATED"/>
    <property type="match status" value="1"/>
</dbReference>
<dbReference type="InParanoid" id="A0A0C3D4S3"/>